<dbReference type="PROSITE" id="PS00026">
    <property type="entry name" value="CHIT_BIND_I_1"/>
    <property type="match status" value="1"/>
</dbReference>
<keyword evidence="1 2" id="KW-0147">Chitin-binding</keyword>
<protein>
    <recommendedName>
        <fullName evidence="4">Chitin-binding type-1 domain-containing protein</fullName>
    </recommendedName>
</protein>
<dbReference type="InterPro" id="IPR036861">
    <property type="entry name" value="Endochitinase-like_sf"/>
</dbReference>
<dbReference type="SMART" id="SM00270">
    <property type="entry name" value="ChtBD1"/>
    <property type="match status" value="1"/>
</dbReference>
<evidence type="ECO:0000313" key="5">
    <source>
        <dbReference type="EMBL" id="ORX78573.1"/>
    </source>
</evidence>
<dbReference type="AlphaFoldDB" id="A0A1Y1WYJ3"/>
<dbReference type="Proteomes" id="UP000193944">
    <property type="component" value="Unassembled WGS sequence"/>
</dbReference>
<evidence type="ECO:0000313" key="6">
    <source>
        <dbReference type="Proteomes" id="UP000193944"/>
    </source>
</evidence>
<sequence length="191" mass="21920">MKLYLLIFLSITLINNVLATDWYQQIDTHRKDFITITASKDCKNIYICTSATDNIYDDDKDTLDNCVDVYDNKVGSRSRKDHFNPFWFCQDRLNIIPSLKLLDCKTSKNGIETVKINEKYNDVIYTTEKNIHDRILTIYGWCKYTNGTGKCGKINGLNCRSGYCCSKHGYCGQGSDYCGKNCDSYYGTCKS</sequence>
<feature type="chain" id="PRO_5012395231" description="Chitin-binding type-1 domain-containing protein" evidence="3">
    <location>
        <begin position="20"/>
        <end position="191"/>
    </location>
</feature>
<feature type="disulfide bond" evidence="2">
    <location>
        <begin position="164"/>
        <end position="178"/>
    </location>
</feature>
<keyword evidence="2" id="KW-1015">Disulfide bond</keyword>
<name>A0A1Y1WYJ3_9FUNG</name>
<evidence type="ECO:0000256" key="1">
    <source>
        <dbReference type="ARBA" id="ARBA00022669"/>
    </source>
</evidence>
<dbReference type="EMBL" id="MCFG01000205">
    <property type="protein sequence ID" value="ORX78573.1"/>
    <property type="molecule type" value="Genomic_DNA"/>
</dbReference>
<dbReference type="InterPro" id="IPR001002">
    <property type="entry name" value="Chitin-bd_1"/>
</dbReference>
<comment type="caution">
    <text evidence="2">Lacks conserved residue(s) required for the propagation of feature annotation.</text>
</comment>
<reference evidence="5 6" key="1">
    <citation type="submission" date="2016-08" db="EMBL/GenBank/DDBJ databases">
        <title>A Parts List for Fungal Cellulosomes Revealed by Comparative Genomics.</title>
        <authorList>
            <consortium name="DOE Joint Genome Institute"/>
            <person name="Haitjema C.H."/>
            <person name="Gilmore S.P."/>
            <person name="Henske J.K."/>
            <person name="Solomon K.V."/>
            <person name="De Groot R."/>
            <person name="Kuo A."/>
            <person name="Mondo S.J."/>
            <person name="Salamov A.A."/>
            <person name="Labutti K."/>
            <person name="Zhao Z."/>
            <person name="Chiniquy J."/>
            <person name="Barry K."/>
            <person name="Brewer H.M."/>
            <person name="Purvine S.O."/>
            <person name="Wright A.T."/>
            <person name="Boxma B."/>
            <person name="Van Alen T."/>
            <person name="Hackstein J.H."/>
            <person name="Baker S.E."/>
            <person name="Grigoriev I.V."/>
            <person name="O'Malley M.A."/>
        </authorList>
    </citation>
    <scope>NUCLEOTIDE SEQUENCE [LARGE SCALE GENOMIC DNA]</scope>
    <source>
        <strain evidence="5 6">S4</strain>
    </source>
</reference>
<evidence type="ECO:0000259" key="4">
    <source>
        <dbReference type="PROSITE" id="PS50941"/>
    </source>
</evidence>
<keyword evidence="3" id="KW-0732">Signal</keyword>
<dbReference type="PROSITE" id="PS50941">
    <property type="entry name" value="CHIT_BIND_I_2"/>
    <property type="match status" value="1"/>
</dbReference>
<dbReference type="SUPFAM" id="SSF57016">
    <property type="entry name" value="Plant lectins/antimicrobial peptides"/>
    <property type="match status" value="1"/>
</dbReference>
<keyword evidence="6" id="KW-1185">Reference proteome</keyword>
<feature type="domain" description="Chitin-binding type-1" evidence="4">
    <location>
        <begin position="148"/>
        <end position="191"/>
    </location>
</feature>
<dbReference type="InterPro" id="IPR018371">
    <property type="entry name" value="Chitin-binding_1_CS"/>
</dbReference>
<feature type="signal peptide" evidence="3">
    <location>
        <begin position="1"/>
        <end position="19"/>
    </location>
</feature>
<dbReference type="Pfam" id="PF00187">
    <property type="entry name" value="Chitin_bind_1"/>
    <property type="match status" value="1"/>
</dbReference>
<comment type="caution">
    <text evidence="5">The sequence shown here is derived from an EMBL/GenBank/DDBJ whole genome shotgun (WGS) entry which is preliminary data.</text>
</comment>
<organism evidence="5 6">
    <name type="scientific">Anaeromyces robustus</name>
    <dbReference type="NCBI Taxonomy" id="1754192"/>
    <lineage>
        <taxon>Eukaryota</taxon>
        <taxon>Fungi</taxon>
        <taxon>Fungi incertae sedis</taxon>
        <taxon>Chytridiomycota</taxon>
        <taxon>Chytridiomycota incertae sedis</taxon>
        <taxon>Neocallimastigomycetes</taxon>
        <taxon>Neocallimastigales</taxon>
        <taxon>Neocallimastigaceae</taxon>
        <taxon>Anaeromyces</taxon>
    </lineage>
</organism>
<dbReference type="Gene3D" id="3.30.60.10">
    <property type="entry name" value="Endochitinase-like"/>
    <property type="match status" value="1"/>
</dbReference>
<proteinExistence type="predicted"/>
<dbReference type="OrthoDB" id="1193027at2759"/>
<reference evidence="5 6" key="2">
    <citation type="submission" date="2016-08" db="EMBL/GenBank/DDBJ databases">
        <title>Pervasive Adenine N6-methylation of Active Genes in Fungi.</title>
        <authorList>
            <consortium name="DOE Joint Genome Institute"/>
            <person name="Mondo S.J."/>
            <person name="Dannebaum R.O."/>
            <person name="Kuo R.C."/>
            <person name="Labutti K."/>
            <person name="Haridas S."/>
            <person name="Kuo A."/>
            <person name="Salamov A."/>
            <person name="Ahrendt S.R."/>
            <person name="Lipzen A."/>
            <person name="Sullivan W."/>
            <person name="Andreopoulos W.B."/>
            <person name="Clum A."/>
            <person name="Lindquist E."/>
            <person name="Daum C."/>
            <person name="Ramamoorthy G.K."/>
            <person name="Gryganskyi A."/>
            <person name="Culley D."/>
            <person name="Magnuson J.K."/>
            <person name="James T.Y."/>
            <person name="O'Malley M.A."/>
            <person name="Stajich J.E."/>
            <person name="Spatafora J.W."/>
            <person name="Visel A."/>
            <person name="Grigoriev I.V."/>
        </authorList>
    </citation>
    <scope>NUCLEOTIDE SEQUENCE [LARGE SCALE GENOMIC DNA]</scope>
    <source>
        <strain evidence="5 6">S4</strain>
    </source>
</reference>
<dbReference type="GO" id="GO:0008061">
    <property type="term" value="F:chitin binding"/>
    <property type="evidence" value="ECO:0007669"/>
    <property type="project" value="UniProtKB-UniRule"/>
</dbReference>
<gene>
    <name evidence="5" type="ORF">BCR32DRAFT_328484</name>
</gene>
<evidence type="ECO:0000256" key="2">
    <source>
        <dbReference type="PROSITE-ProRule" id="PRU00261"/>
    </source>
</evidence>
<feature type="disulfide bond" evidence="2">
    <location>
        <begin position="159"/>
        <end position="171"/>
    </location>
</feature>
<evidence type="ECO:0000256" key="3">
    <source>
        <dbReference type="SAM" id="SignalP"/>
    </source>
</evidence>
<accession>A0A1Y1WYJ3</accession>